<dbReference type="InterPro" id="IPR008728">
    <property type="entry name" value="Elongator_complex_protein_4"/>
</dbReference>
<comment type="similarity">
    <text evidence="4">Belongs to the ELP4 family.</text>
</comment>
<proteinExistence type="inferred from homology"/>
<keyword evidence="8" id="KW-0539">Nucleus</keyword>
<dbReference type="PANTHER" id="PTHR12896:SF1">
    <property type="entry name" value="ELONGATOR COMPLEX PROTEIN 4"/>
    <property type="match status" value="1"/>
</dbReference>
<evidence type="ECO:0000256" key="7">
    <source>
        <dbReference type="ARBA" id="ARBA00022694"/>
    </source>
</evidence>
<dbReference type="eggNOG" id="KOG3949">
    <property type="taxonomic scope" value="Eukaryota"/>
</dbReference>
<dbReference type="Gene3D" id="3.40.50.300">
    <property type="entry name" value="P-loop containing nucleotide triphosphate hydrolases"/>
    <property type="match status" value="1"/>
</dbReference>
<dbReference type="EMBL" id="GG662449">
    <property type="protein sequence ID" value="EAS04365.2"/>
    <property type="molecule type" value="Genomic_DNA"/>
</dbReference>
<evidence type="ECO:0000256" key="2">
    <source>
        <dbReference type="ARBA" id="ARBA00004496"/>
    </source>
</evidence>
<comment type="pathway">
    <text evidence="3">tRNA modification; 5-methoxycarbonylmethyl-2-thiouridine-tRNA biosynthesis.</text>
</comment>
<evidence type="ECO:0000256" key="6">
    <source>
        <dbReference type="ARBA" id="ARBA00022490"/>
    </source>
</evidence>
<dbReference type="PANTHER" id="PTHR12896">
    <property type="entry name" value="PAX6 NEIGHBOR PROTEIN PAXNEB"/>
    <property type="match status" value="1"/>
</dbReference>
<evidence type="ECO:0000256" key="8">
    <source>
        <dbReference type="ARBA" id="ARBA00023242"/>
    </source>
</evidence>
<dbReference type="GO" id="GO:0002098">
    <property type="term" value="P:tRNA wobble uridine modification"/>
    <property type="evidence" value="ECO:0007669"/>
    <property type="project" value="InterPro"/>
</dbReference>
<name>I7M3V4_TETTS</name>
<accession>I7M3V4</accession>
<dbReference type="Proteomes" id="UP000009168">
    <property type="component" value="Unassembled WGS sequence"/>
</dbReference>
<dbReference type="InParanoid" id="I7M3V4"/>
<dbReference type="KEGG" id="tet:TTHERM_00301820"/>
<evidence type="ECO:0000256" key="5">
    <source>
        <dbReference type="ARBA" id="ARBA00020265"/>
    </source>
</evidence>
<keyword evidence="7" id="KW-0819">tRNA processing</keyword>
<evidence type="ECO:0000256" key="4">
    <source>
        <dbReference type="ARBA" id="ARBA00007573"/>
    </source>
</evidence>
<protein>
    <recommendedName>
        <fullName evidence="5">Elongator complex protein 4</fullName>
    </recommendedName>
</protein>
<dbReference type="AlphaFoldDB" id="I7M3V4"/>
<comment type="subcellular location">
    <subcellularLocation>
        <location evidence="2">Cytoplasm</location>
    </subcellularLocation>
    <subcellularLocation>
        <location evidence="1">Nucleus</location>
    </subcellularLocation>
</comment>
<dbReference type="GO" id="GO:0033588">
    <property type="term" value="C:elongator holoenzyme complex"/>
    <property type="evidence" value="ECO:0007669"/>
    <property type="project" value="InterPro"/>
</dbReference>
<gene>
    <name evidence="9" type="ORF">TTHERM_00301820</name>
</gene>
<dbReference type="STRING" id="312017.I7M3V4"/>
<dbReference type="UniPathway" id="UPA00988"/>
<dbReference type="OrthoDB" id="289162at2759"/>
<dbReference type="InterPro" id="IPR027417">
    <property type="entry name" value="P-loop_NTPase"/>
</dbReference>
<reference evidence="10" key="1">
    <citation type="journal article" date="2006" name="PLoS Biol.">
        <title>Macronuclear genome sequence of the ciliate Tetrahymena thermophila, a model eukaryote.</title>
        <authorList>
            <person name="Eisen J.A."/>
            <person name="Coyne R.S."/>
            <person name="Wu M."/>
            <person name="Wu D."/>
            <person name="Thiagarajan M."/>
            <person name="Wortman J.R."/>
            <person name="Badger J.H."/>
            <person name="Ren Q."/>
            <person name="Amedeo P."/>
            <person name="Jones K.M."/>
            <person name="Tallon L.J."/>
            <person name="Delcher A.L."/>
            <person name="Salzberg S.L."/>
            <person name="Silva J.C."/>
            <person name="Haas B.J."/>
            <person name="Majoros W.H."/>
            <person name="Farzad M."/>
            <person name="Carlton J.M."/>
            <person name="Smith R.K. Jr."/>
            <person name="Garg J."/>
            <person name="Pearlman R.E."/>
            <person name="Karrer K.M."/>
            <person name="Sun L."/>
            <person name="Manning G."/>
            <person name="Elde N.C."/>
            <person name="Turkewitz A.P."/>
            <person name="Asai D.J."/>
            <person name="Wilkes D.E."/>
            <person name="Wang Y."/>
            <person name="Cai H."/>
            <person name="Collins K."/>
            <person name="Stewart B.A."/>
            <person name="Lee S.R."/>
            <person name="Wilamowska K."/>
            <person name="Weinberg Z."/>
            <person name="Ruzzo W.L."/>
            <person name="Wloga D."/>
            <person name="Gaertig J."/>
            <person name="Frankel J."/>
            <person name="Tsao C.-C."/>
            <person name="Gorovsky M.A."/>
            <person name="Keeling P.J."/>
            <person name="Waller R.F."/>
            <person name="Patron N.J."/>
            <person name="Cherry J.M."/>
            <person name="Stover N.A."/>
            <person name="Krieger C.J."/>
            <person name="del Toro C."/>
            <person name="Ryder H.F."/>
            <person name="Williamson S.C."/>
            <person name="Barbeau R.A."/>
            <person name="Hamilton E.P."/>
            <person name="Orias E."/>
        </authorList>
    </citation>
    <scope>NUCLEOTIDE SEQUENCE [LARGE SCALE GENOMIC DNA]</scope>
    <source>
        <strain evidence="10">SB210</strain>
    </source>
</reference>
<sequence>MKIQYKFLENLLIDSTNLTRNFNFFQRYIFIKFNQFSKIVQRINQIGMIKSSFVKSDKNKAKDDLNKAFFGHAEFDAIFSNSIKKGTTILIEEDYPTSMHVSFNRYFVGCGFHLEQNCFVYDVFPKRWYDMIPVKSTSEEKREQEKLAISKQKEENKIAWRYNHMTIKLKEEALSKDIPRLDLSRNVADKEKVKNLLISKDINQFGNLKELLDDICNSLQNSFSSENDTKLKKICITNLFGNFSKIKYTDQELIKFLYAIKTITRASHMLLVLTIPPTISEKLKSLFYMNFDLVIKLEPLFENTEFLDFNGMLHILKYPQINNYLNFKLDTLTWGLKASSKKRIEIEKLYLQPPDQDNINADNVYKEENKTQTIICSNKPSGKTDLDF</sequence>
<dbReference type="RefSeq" id="XP_001024610.2">
    <property type="nucleotide sequence ID" value="XM_001024610.2"/>
</dbReference>
<organism evidence="9 10">
    <name type="scientific">Tetrahymena thermophila (strain SB210)</name>
    <dbReference type="NCBI Taxonomy" id="312017"/>
    <lineage>
        <taxon>Eukaryota</taxon>
        <taxon>Sar</taxon>
        <taxon>Alveolata</taxon>
        <taxon>Ciliophora</taxon>
        <taxon>Intramacronucleata</taxon>
        <taxon>Oligohymenophorea</taxon>
        <taxon>Hymenostomatida</taxon>
        <taxon>Tetrahymenina</taxon>
        <taxon>Tetrahymenidae</taxon>
        <taxon>Tetrahymena</taxon>
    </lineage>
</organism>
<evidence type="ECO:0000313" key="9">
    <source>
        <dbReference type="EMBL" id="EAS04365.2"/>
    </source>
</evidence>
<dbReference type="GO" id="GO:0008023">
    <property type="term" value="C:transcription elongation factor complex"/>
    <property type="evidence" value="ECO:0007669"/>
    <property type="project" value="TreeGrafter"/>
</dbReference>
<keyword evidence="6" id="KW-0963">Cytoplasm</keyword>
<dbReference type="Pfam" id="PF05625">
    <property type="entry name" value="PAXNEB"/>
    <property type="match status" value="1"/>
</dbReference>
<dbReference type="GeneID" id="7832436"/>
<evidence type="ECO:0000256" key="1">
    <source>
        <dbReference type="ARBA" id="ARBA00004123"/>
    </source>
</evidence>
<dbReference type="GO" id="GO:0005737">
    <property type="term" value="C:cytoplasm"/>
    <property type="evidence" value="ECO:0007669"/>
    <property type="project" value="UniProtKB-SubCell"/>
</dbReference>
<evidence type="ECO:0000313" key="10">
    <source>
        <dbReference type="Proteomes" id="UP000009168"/>
    </source>
</evidence>
<keyword evidence="10" id="KW-1185">Reference proteome</keyword>
<evidence type="ECO:0000256" key="3">
    <source>
        <dbReference type="ARBA" id="ARBA00005043"/>
    </source>
</evidence>